<gene>
    <name evidence="2" type="ORF">PPROV_000938600</name>
</gene>
<comment type="caution">
    <text evidence="2">The sequence shown here is derived from an EMBL/GenBank/DDBJ whole genome shotgun (WGS) entry which is preliminary data.</text>
</comment>
<reference evidence="2" key="1">
    <citation type="submission" date="2020-10" db="EMBL/GenBank/DDBJ databases">
        <title>Unveiling of a novel bifunctional photoreceptor, Dualchrome1, isolated from a cosmopolitan green alga.</title>
        <authorList>
            <person name="Suzuki S."/>
            <person name="Kawachi M."/>
        </authorList>
    </citation>
    <scope>NUCLEOTIDE SEQUENCE</scope>
    <source>
        <strain evidence="2">NIES 2893</strain>
    </source>
</reference>
<protein>
    <recommendedName>
        <fullName evidence="1">Obg domain-containing protein</fullName>
    </recommendedName>
</protein>
<evidence type="ECO:0000313" key="3">
    <source>
        <dbReference type="Proteomes" id="UP000660262"/>
    </source>
</evidence>
<dbReference type="AlphaFoldDB" id="A0A830HV99"/>
<dbReference type="GO" id="GO:0042254">
    <property type="term" value="P:ribosome biogenesis"/>
    <property type="evidence" value="ECO:0007669"/>
    <property type="project" value="UniProtKB-UniRule"/>
</dbReference>
<dbReference type="EMBL" id="BNJQ01000030">
    <property type="protein sequence ID" value="GHP10655.1"/>
    <property type="molecule type" value="Genomic_DNA"/>
</dbReference>
<keyword evidence="3" id="KW-1185">Reference proteome</keyword>
<name>A0A830HV99_9CHLO</name>
<dbReference type="PROSITE" id="PS51883">
    <property type="entry name" value="OBG"/>
    <property type="match status" value="1"/>
</dbReference>
<accession>A0A830HV99</accession>
<dbReference type="Proteomes" id="UP000660262">
    <property type="component" value="Unassembled WGS sequence"/>
</dbReference>
<evidence type="ECO:0000259" key="1">
    <source>
        <dbReference type="PROSITE" id="PS51883"/>
    </source>
</evidence>
<sequence>MGKKGARGGKGGNKFASSFVYKPPKLSEIGREGENDVVNLCVSMLECPAIRIYSDLVPIARTNIGDVKRLILKRHGYAIQRENIEMYLLKADSHLVPKEYIEGTIYELPKHILQGSHDDDEWRTCLNVRDIGPGGPTLLDLGIKGAAAPVGGFVPVAEPAKASAESDDGKEAGAPFWHVAIPTVNILYTAIPVRLNPPCLLLESEPWQVDPLAGISTYDPDDAAQRAIFLKSAYAASPGQIKLPARGTGVRAVLDIGHIPYAR</sequence>
<dbReference type="InterPro" id="IPR006169">
    <property type="entry name" value="GTP1_OBG_dom"/>
</dbReference>
<feature type="domain" description="Obg" evidence="1">
    <location>
        <begin position="1"/>
        <end position="45"/>
    </location>
</feature>
<proteinExistence type="predicted"/>
<organism evidence="2 3">
    <name type="scientific">Pycnococcus provasolii</name>
    <dbReference type="NCBI Taxonomy" id="41880"/>
    <lineage>
        <taxon>Eukaryota</taxon>
        <taxon>Viridiplantae</taxon>
        <taxon>Chlorophyta</taxon>
        <taxon>Pseudoscourfieldiophyceae</taxon>
        <taxon>Pseudoscourfieldiales</taxon>
        <taxon>Pycnococcaceae</taxon>
        <taxon>Pycnococcus</taxon>
    </lineage>
</organism>
<evidence type="ECO:0000313" key="2">
    <source>
        <dbReference type="EMBL" id="GHP10655.1"/>
    </source>
</evidence>